<dbReference type="GO" id="GO:0005085">
    <property type="term" value="F:guanyl-nucleotide exchange factor activity"/>
    <property type="evidence" value="ECO:0007669"/>
    <property type="project" value="InterPro"/>
</dbReference>
<dbReference type="EMBL" id="MF140463">
    <property type="protein sequence ID" value="AUB29456.1"/>
    <property type="molecule type" value="Genomic_DNA"/>
</dbReference>
<feature type="domain" description="PB1" evidence="4">
    <location>
        <begin position="913"/>
        <end position="996"/>
    </location>
</feature>
<dbReference type="Pfam" id="PF06395">
    <property type="entry name" value="CDC24"/>
    <property type="match status" value="1"/>
</dbReference>
<dbReference type="InterPro" id="IPR035899">
    <property type="entry name" value="DBL_dom_sf"/>
</dbReference>
<feature type="compositionally biased region" description="Polar residues" evidence="2">
    <location>
        <begin position="813"/>
        <end position="825"/>
    </location>
</feature>
<dbReference type="InterPro" id="IPR053793">
    <property type="entry name" value="PB1-like"/>
</dbReference>
<gene>
    <name evidence="5" type="primary">Cdc24</name>
</gene>
<evidence type="ECO:0000259" key="3">
    <source>
        <dbReference type="PROSITE" id="PS50010"/>
    </source>
</evidence>
<feature type="compositionally biased region" description="Polar residues" evidence="2">
    <location>
        <begin position="876"/>
        <end position="886"/>
    </location>
</feature>
<dbReference type="GO" id="GO:0005634">
    <property type="term" value="C:nucleus"/>
    <property type="evidence" value="ECO:0007669"/>
    <property type="project" value="TreeGrafter"/>
</dbReference>
<dbReference type="GO" id="GO:0043332">
    <property type="term" value="C:mating projection tip"/>
    <property type="evidence" value="ECO:0007669"/>
    <property type="project" value="TreeGrafter"/>
</dbReference>
<feature type="compositionally biased region" description="Pro residues" evidence="2">
    <location>
        <begin position="599"/>
        <end position="618"/>
    </location>
</feature>
<dbReference type="InterPro" id="IPR033511">
    <property type="entry name" value="Cdc24/Scd1_PH_dom"/>
</dbReference>
<dbReference type="SMART" id="SM00666">
    <property type="entry name" value="PB1"/>
    <property type="match status" value="1"/>
</dbReference>
<dbReference type="AlphaFoldDB" id="A0A2H4V2E3"/>
<dbReference type="InterPro" id="IPR011993">
    <property type="entry name" value="PH-like_dom_sf"/>
</dbReference>
<dbReference type="Pfam" id="PF00564">
    <property type="entry name" value="PB1"/>
    <property type="match status" value="1"/>
</dbReference>
<feature type="region of interest" description="Disordered" evidence="2">
    <location>
        <begin position="585"/>
        <end position="700"/>
    </location>
</feature>
<dbReference type="SUPFAM" id="SSF48065">
    <property type="entry name" value="DBL homology domain (DH-domain)"/>
    <property type="match status" value="1"/>
</dbReference>
<dbReference type="Pfam" id="PF15411">
    <property type="entry name" value="PH_10"/>
    <property type="match status" value="1"/>
</dbReference>
<feature type="compositionally biased region" description="Polar residues" evidence="2">
    <location>
        <begin position="838"/>
        <end position="854"/>
    </location>
</feature>
<dbReference type="InterPro" id="IPR053026">
    <property type="entry name" value="CDC42_GEF"/>
</dbReference>
<dbReference type="SMART" id="SM00325">
    <property type="entry name" value="RhoGEF"/>
    <property type="match status" value="1"/>
</dbReference>
<evidence type="ECO:0000256" key="2">
    <source>
        <dbReference type="SAM" id="MobiDB-lite"/>
    </source>
</evidence>
<dbReference type="InterPro" id="IPR000219">
    <property type="entry name" value="DH_dom"/>
</dbReference>
<dbReference type="Gene3D" id="1.20.900.10">
    <property type="entry name" value="Dbl homology (DH) domain"/>
    <property type="match status" value="1"/>
</dbReference>
<dbReference type="InterPro" id="IPR000270">
    <property type="entry name" value="PB1_dom"/>
</dbReference>
<feature type="coiled-coil region" evidence="1">
    <location>
        <begin position="376"/>
        <end position="412"/>
    </location>
</feature>
<dbReference type="GO" id="GO:0030010">
    <property type="term" value="P:establishment of cell polarity"/>
    <property type="evidence" value="ECO:0007669"/>
    <property type="project" value="TreeGrafter"/>
</dbReference>
<evidence type="ECO:0000313" key="5">
    <source>
        <dbReference type="EMBL" id="AUB29456.1"/>
    </source>
</evidence>
<dbReference type="PROSITE" id="PS51745">
    <property type="entry name" value="PB1"/>
    <property type="match status" value="1"/>
</dbReference>
<evidence type="ECO:0000256" key="1">
    <source>
        <dbReference type="SAM" id="Coils"/>
    </source>
</evidence>
<dbReference type="Gene3D" id="2.30.29.30">
    <property type="entry name" value="Pleckstrin-homology domain (PH domain)/Phosphotyrosine-binding domain (PTB)"/>
    <property type="match status" value="1"/>
</dbReference>
<dbReference type="CDD" id="cd05992">
    <property type="entry name" value="PB1"/>
    <property type="match status" value="1"/>
</dbReference>
<dbReference type="PROSITE" id="PS50010">
    <property type="entry name" value="DH_2"/>
    <property type="match status" value="1"/>
</dbReference>
<feature type="compositionally biased region" description="Low complexity" evidence="2">
    <location>
        <begin position="856"/>
        <end position="875"/>
    </location>
</feature>
<dbReference type="SUPFAM" id="SSF50729">
    <property type="entry name" value="PH domain-like"/>
    <property type="match status" value="1"/>
</dbReference>
<sequence length="996" mass="111322">MASAAGRKKSIVSTQGLQIDTPVANNTLLNKAASSSTSLYQQCSSLRSRLMRIRGFPHYFSLISSDDSRRSTDPVTQLWDLFSIGIPLCYIFDQLSAEEGFAKINHSQFDPDKYEANPDRVKKHAIALFAMQVRNEKVMDRIPGCEPFTVTDLWNRDSTDGLVKVVNTVTAIVEHLPEDAFDNSPPSPTLGSHDSMDTLVGEVPLPPATAQEAARNNIVREMVETERKYVQDLEVMQKYANALAQGNIIDQDTIHLLFPNLNKLVNFQRKFLIRFESAAELSWQDQRWGQLFLDNEDEFIVYEPYCANYTNASELMLANEQALSELNHMINVKGELPAFLIKPVQRVCKYPLLLDSLVKATSVASYPHFEELKRGSDAAKRIADKINEAQRRAENEQTVRNLRERIEDWKGHHLENFGDLLLDDIFVVTKSDIDREYHVFLFEKIILCCKEALPPQVNGARKVNKTNSILKKQAGVPPTPGPATQPTRKNTPLLLKGRIFLGNVTQAVPMSPRNSMPASAVPTHYPLAVWWKGDDDLEFFTLRCRREDQMRQWESAINRLIKESAQRRALDRVSHGISRVAALGQNSTNPAPVHRQPNHPFPQQPPLLQPSQQLPPPHHVYSNYNHSNSLTHNGRGIRNSPYGSEEQVSSSLSSSYGHSYPAHDGFDFEPEGDEDDYEDYPPTNYPSGRGTPMGNRRHNNAMSLPAEREPAIVPERPRAHTEDVNGPVMAQWRNNGMAPPPLPSGSHPRSQSIRGNPAYPSETYTNGAPKQRPALRSQFSSTRLKATYDANGDYRSATPDYRNGNAHTPVPSQPTSRSRSASQPSAYVPKSVPPPLPASTQWNRDRANTSSANKRGSGSSQSTGDSSEYSPNSSSPITPYGSSESSLAGVGIRPSRSQGFDNAVHHHAAPSPQVKVKVHFHEDIFVIQVPRHTEYDELVEKVGRKIRLCGPRRDDGPLRVKYVDEDGDMVSLGSTEDVQMAFEQWRPGGQVTLYVT</sequence>
<organism evidence="5">
    <name type="scientific">Volvariella volvacea</name>
    <dbReference type="NCBI Taxonomy" id="36659"/>
    <lineage>
        <taxon>Eukaryota</taxon>
        <taxon>Fungi</taxon>
        <taxon>Dikarya</taxon>
        <taxon>Basidiomycota</taxon>
        <taxon>Agaricomycotina</taxon>
        <taxon>Agaricomycetes</taxon>
        <taxon>Agaricomycetidae</taxon>
        <taxon>Agaricales</taxon>
        <taxon>Pluteineae</taxon>
        <taxon>Pluteaceae</taxon>
        <taxon>Volvariella</taxon>
    </lineage>
</organism>
<accession>A0A2H4V2E3</accession>
<dbReference type="CDD" id="cd00160">
    <property type="entry name" value="RhoGEF"/>
    <property type="match status" value="1"/>
</dbReference>
<feature type="compositionally biased region" description="Acidic residues" evidence="2">
    <location>
        <begin position="667"/>
        <end position="679"/>
    </location>
</feature>
<dbReference type="PANTHER" id="PTHR47339">
    <property type="entry name" value="CELL DIVISION CONTROL PROTEIN 24"/>
    <property type="match status" value="1"/>
</dbReference>
<evidence type="ECO:0000259" key="4">
    <source>
        <dbReference type="PROSITE" id="PS51745"/>
    </source>
</evidence>
<protein>
    <submittedName>
        <fullName evidence="5">Guanine-nucleotide exchange factor Cdc24</fullName>
    </submittedName>
</protein>
<feature type="domain" description="DH" evidence="3">
    <location>
        <begin position="214"/>
        <end position="389"/>
    </location>
</feature>
<feature type="compositionally biased region" description="Polar residues" evidence="2">
    <location>
        <begin position="622"/>
        <end position="632"/>
    </location>
</feature>
<dbReference type="InterPro" id="IPR010481">
    <property type="entry name" value="Cdc24/Scd1_N"/>
</dbReference>
<dbReference type="GO" id="GO:0031106">
    <property type="term" value="P:septin ring organization"/>
    <property type="evidence" value="ECO:0007669"/>
    <property type="project" value="TreeGrafter"/>
</dbReference>
<proteinExistence type="predicted"/>
<keyword evidence="1" id="KW-0175">Coiled coil</keyword>
<dbReference type="Gene3D" id="3.10.20.90">
    <property type="entry name" value="Phosphatidylinositol 3-kinase Catalytic Subunit, Chain A, domain 1"/>
    <property type="match status" value="1"/>
</dbReference>
<dbReference type="GO" id="GO:0000935">
    <property type="term" value="C:division septum"/>
    <property type="evidence" value="ECO:0007669"/>
    <property type="project" value="TreeGrafter"/>
</dbReference>
<dbReference type="GO" id="GO:0005737">
    <property type="term" value="C:cytoplasm"/>
    <property type="evidence" value="ECO:0007669"/>
    <property type="project" value="TreeGrafter"/>
</dbReference>
<name>A0A2H4V2E3_9AGAR</name>
<feature type="region of interest" description="Disordered" evidence="2">
    <location>
        <begin position="730"/>
        <end position="904"/>
    </location>
</feature>
<dbReference type="Pfam" id="PF00621">
    <property type="entry name" value="RhoGEF"/>
    <property type="match status" value="1"/>
</dbReference>
<dbReference type="PANTHER" id="PTHR47339:SF1">
    <property type="entry name" value="CELL DIVISION CONTROL PROTEIN 24"/>
    <property type="match status" value="1"/>
</dbReference>
<dbReference type="SUPFAM" id="SSF54277">
    <property type="entry name" value="CAD &amp; PB1 domains"/>
    <property type="match status" value="1"/>
</dbReference>
<reference evidence="5" key="1">
    <citation type="submission" date="2017-05" db="EMBL/GenBank/DDBJ databases">
        <title>NADPH oxidase in Volvariella volvacea and the differential expression of vvcdc24 suggests a potential role in mechanical injury and aging response.</title>
        <authorList>
            <person name="Yan J."/>
            <person name="Xie B."/>
        </authorList>
    </citation>
    <scope>NUCLEOTIDE SEQUENCE</scope>
    <source>
        <strain evidence="5">PYd21</strain>
    </source>
</reference>
<dbReference type="CDD" id="cd13246">
    <property type="entry name" value="PH_Scd1"/>
    <property type="match status" value="1"/>
</dbReference>